<gene>
    <name evidence="4" type="ORF">M427DRAFT_141844</name>
</gene>
<evidence type="ECO:0000313" key="5">
    <source>
        <dbReference type="Proteomes" id="UP000070544"/>
    </source>
</evidence>
<dbReference type="OrthoDB" id="10256139at2759"/>
<comment type="similarity">
    <text evidence="1">Belongs to the DPCD family.</text>
</comment>
<dbReference type="InterPro" id="IPR026224">
    <property type="entry name" value="DPCD"/>
</dbReference>
<dbReference type="OMA" id="PILCEME"/>
<dbReference type="Pfam" id="PF14913">
    <property type="entry name" value="DPCD"/>
    <property type="match status" value="1"/>
</dbReference>
<evidence type="ECO:0000256" key="2">
    <source>
        <dbReference type="ARBA" id="ARBA00020330"/>
    </source>
</evidence>
<evidence type="ECO:0000313" key="4">
    <source>
        <dbReference type="EMBL" id="KXS22353.1"/>
    </source>
</evidence>
<dbReference type="PANTHER" id="PTHR31921">
    <property type="entry name" value="PROTEIN DPCD"/>
    <property type="match status" value="1"/>
</dbReference>
<keyword evidence="5" id="KW-1185">Reference proteome</keyword>
<evidence type="ECO:0000256" key="3">
    <source>
        <dbReference type="SAM" id="MobiDB-lite"/>
    </source>
</evidence>
<feature type="region of interest" description="Disordered" evidence="3">
    <location>
        <begin position="219"/>
        <end position="259"/>
    </location>
</feature>
<feature type="region of interest" description="Disordered" evidence="3">
    <location>
        <begin position="100"/>
        <end position="131"/>
    </location>
</feature>
<dbReference type="AlphaFoldDB" id="A0A139B0M5"/>
<feature type="compositionally biased region" description="Basic and acidic residues" evidence="3">
    <location>
        <begin position="221"/>
        <end position="259"/>
    </location>
</feature>
<dbReference type="Proteomes" id="UP000070544">
    <property type="component" value="Unassembled WGS sequence"/>
</dbReference>
<organism evidence="4 5">
    <name type="scientific">Gonapodya prolifera (strain JEL478)</name>
    <name type="common">Monoblepharis prolifera</name>
    <dbReference type="NCBI Taxonomy" id="1344416"/>
    <lineage>
        <taxon>Eukaryota</taxon>
        <taxon>Fungi</taxon>
        <taxon>Fungi incertae sedis</taxon>
        <taxon>Chytridiomycota</taxon>
        <taxon>Chytridiomycota incertae sedis</taxon>
        <taxon>Monoblepharidomycetes</taxon>
        <taxon>Monoblepharidales</taxon>
        <taxon>Gonapodyaceae</taxon>
        <taxon>Gonapodya</taxon>
    </lineage>
</organism>
<name>A0A139B0M5_GONPJ</name>
<dbReference type="STRING" id="1344416.A0A139B0M5"/>
<evidence type="ECO:0000256" key="1">
    <source>
        <dbReference type="ARBA" id="ARBA00010597"/>
    </source>
</evidence>
<reference evidence="4 5" key="1">
    <citation type="journal article" date="2015" name="Genome Biol. Evol.">
        <title>Phylogenomic analyses indicate that early fungi evolved digesting cell walls of algal ancestors of land plants.</title>
        <authorList>
            <person name="Chang Y."/>
            <person name="Wang S."/>
            <person name="Sekimoto S."/>
            <person name="Aerts A.L."/>
            <person name="Choi C."/>
            <person name="Clum A."/>
            <person name="LaButti K.M."/>
            <person name="Lindquist E.A."/>
            <person name="Yee Ngan C."/>
            <person name="Ohm R.A."/>
            <person name="Salamov A.A."/>
            <person name="Grigoriev I.V."/>
            <person name="Spatafora J.W."/>
            <person name="Berbee M.L."/>
        </authorList>
    </citation>
    <scope>NUCLEOTIDE SEQUENCE [LARGE SCALE GENOMIC DNA]</scope>
    <source>
        <strain evidence="4 5">JEL478</strain>
    </source>
</reference>
<feature type="compositionally biased region" description="Polar residues" evidence="3">
    <location>
        <begin position="1"/>
        <end position="49"/>
    </location>
</feature>
<accession>A0A139B0M5</accession>
<feature type="region of interest" description="Disordered" evidence="3">
    <location>
        <begin position="1"/>
        <end position="53"/>
    </location>
</feature>
<dbReference type="PRINTS" id="PR02065">
    <property type="entry name" value="PROTEINDPCD"/>
</dbReference>
<proteinExistence type="inferred from homology"/>
<dbReference type="PANTHER" id="PTHR31921:SF1">
    <property type="entry name" value="PROTEIN DPCD"/>
    <property type="match status" value="1"/>
</dbReference>
<sequence length="259" mass="28992">MLTPRTSNSTIGLSPISAPSRSSALLDPTPSTAPQPRLATDSNPPVSQQRIKEPMRMAAMVEGRHRVHTSFPDGSEIVDEYDVKTEDLVVRRFRPPSVLGRPQPWVHEVGAPPAPPTGLSDSLLTPSSSSPSVVRRDKRHFFQWRCDRCPGPKDNYIVEVDTTGRRVLIKTKNKKFFARLPIPDLDRAGLPFESTVTVQHADKDGGILLVSYRKPPTILDAEERAREERRREARDWAERAKEKEKTGRGGRDDGDCKTQ</sequence>
<feature type="compositionally biased region" description="Low complexity" evidence="3">
    <location>
        <begin position="117"/>
        <end position="131"/>
    </location>
</feature>
<protein>
    <recommendedName>
        <fullName evidence="2">Protein DPCD</fullName>
    </recommendedName>
</protein>
<dbReference type="EMBL" id="KQ965731">
    <property type="protein sequence ID" value="KXS22353.1"/>
    <property type="molecule type" value="Genomic_DNA"/>
</dbReference>